<dbReference type="GO" id="GO:0009055">
    <property type="term" value="F:electron transfer activity"/>
    <property type="evidence" value="ECO:0007669"/>
    <property type="project" value="InterPro"/>
</dbReference>
<accession>A0A7M2X181</accession>
<organism evidence="5 6">
    <name type="scientific">Humisphaera borealis</name>
    <dbReference type="NCBI Taxonomy" id="2807512"/>
    <lineage>
        <taxon>Bacteria</taxon>
        <taxon>Pseudomonadati</taxon>
        <taxon>Planctomycetota</taxon>
        <taxon>Phycisphaerae</taxon>
        <taxon>Tepidisphaerales</taxon>
        <taxon>Tepidisphaeraceae</taxon>
        <taxon>Humisphaera</taxon>
    </lineage>
</organism>
<feature type="signal peptide" evidence="3">
    <location>
        <begin position="1"/>
        <end position="23"/>
    </location>
</feature>
<evidence type="ECO:0000259" key="4">
    <source>
        <dbReference type="Pfam" id="PF07635"/>
    </source>
</evidence>
<dbReference type="KEGG" id="hbs:IPV69_05790"/>
<keyword evidence="2" id="KW-0812">Transmembrane</keyword>
<dbReference type="InterPro" id="IPR011429">
    <property type="entry name" value="Cyt_c_Planctomycete-type"/>
</dbReference>
<feature type="region of interest" description="Disordered" evidence="1">
    <location>
        <begin position="223"/>
        <end position="243"/>
    </location>
</feature>
<feature type="transmembrane region" description="Helical" evidence="2">
    <location>
        <begin position="47"/>
        <end position="65"/>
    </location>
</feature>
<dbReference type="SUPFAM" id="SSF46626">
    <property type="entry name" value="Cytochrome c"/>
    <property type="match status" value="1"/>
</dbReference>
<feature type="transmembrane region" description="Helical" evidence="2">
    <location>
        <begin position="114"/>
        <end position="135"/>
    </location>
</feature>
<evidence type="ECO:0000313" key="6">
    <source>
        <dbReference type="Proteomes" id="UP000593765"/>
    </source>
</evidence>
<feature type="chain" id="PRO_5034419772" description="Cytochrome C Planctomycete-type domain-containing protein" evidence="3">
    <location>
        <begin position="24"/>
        <end position="380"/>
    </location>
</feature>
<evidence type="ECO:0000256" key="1">
    <source>
        <dbReference type="SAM" id="MobiDB-lite"/>
    </source>
</evidence>
<evidence type="ECO:0000256" key="3">
    <source>
        <dbReference type="SAM" id="SignalP"/>
    </source>
</evidence>
<keyword evidence="2" id="KW-1133">Transmembrane helix</keyword>
<dbReference type="Pfam" id="PF07635">
    <property type="entry name" value="PSCyt1"/>
    <property type="match status" value="1"/>
</dbReference>
<dbReference type="Proteomes" id="UP000593765">
    <property type="component" value="Chromosome"/>
</dbReference>
<keyword evidence="6" id="KW-1185">Reference proteome</keyword>
<feature type="domain" description="Cytochrome C Planctomycete-type" evidence="4">
    <location>
        <begin position="292"/>
        <end position="349"/>
    </location>
</feature>
<evidence type="ECO:0000256" key="2">
    <source>
        <dbReference type="SAM" id="Phobius"/>
    </source>
</evidence>
<keyword evidence="2" id="KW-0472">Membrane</keyword>
<dbReference type="AlphaFoldDB" id="A0A7M2X181"/>
<dbReference type="GO" id="GO:0020037">
    <property type="term" value="F:heme binding"/>
    <property type="evidence" value="ECO:0007669"/>
    <property type="project" value="InterPro"/>
</dbReference>
<dbReference type="PANTHER" id="PTHR35889">
    <property type="entry name" value="CYCLOINULO-OLIGOSACCHARIDE FRUCTANOTRANSFERASE-RELATED"/>
    <property type="match status" value="1"/>
</dbReference>
<dbReference type="RefSeq" id="WP_206293975.1">
    <property type="nucleotide sequence ID" value="NZ_CP063458.1"/>
</dbReference>
<sequence length="380" mass="40622">MKLTPIIAASIGVFGVVAAPAFAADPLSPGERIWYAQGLTHPMVVHIPIALLLAGAIAAVLRVVFRRIPISIVYYCLAIGALGAVPSVLAGWAWAPQKDSGFIDPFDTKSDIFWHRWGGIAVTAISLAVLVWATVQLRRKHRYELKVATESAAAMRAAETGKGLTVTATQAPGQLGWQFAVVLLAGAMGWVAHDGGELAYPNNLKNIIALATGEQLPKHIAKEREKEKKTPSVPVAAPPTRPAIPAIPGTQEAVTIPSATAPASKPATVPMATTGGKIDFAKEVWPIFIDKCIYCHGEEKNKGKLRMHTEDLALVGGSDGPLYIKGNSEESLLIKHILTDDEDEVMPPPKEDKPVTAEELRILRAWVNEGAVWAPVPPAK</sequence>
<gene>
    <name evidence="5" type="ORF">IPV69_05790</name>
</gene>
<reference evidence="5 6" key="1">
    <citation type="submission" date="2020-10" db="EMBL/GenBank/DDBJ databases">
        <title>Wide distribution of Phycisphaera-like planctomycetes from WD2101 soil group in peatlands and genome analysis of the first cultivated representative.</title>
        <authorList>
            <person name="Dedysh S.N."/>
            <person name="Beletsky A.V."/>
            <person name="Ivanova A."/>
            <person name="Kulichevskaya I.S."/>
            <person name="Suzina N.E."/>
            <person name="Philippov D.A."/>
            <person name="Rakitin A.L."/>
            <person name="Mardanov A.V."/>
            <person name="Ravin N.V."/>
        </authorList>
    </citation>
    <scope>NUCLEOTIDE SEQUENCE [LARGE SCALE GENOMIC DNA]</scope>
    <source>
        <strain evidence="5 6">M1803</strain>
    </source>
</reference>
<evidence type="ECO:0000313" key="5">
    <source>
        <dbReference type="EMBL" id="QOV90871.1"/>
    </source>
</evidence>
<dbReference type="PANTHER" id="PTHR35889:SF3">
    <property type="entry name" value="F-BOX DOMAIN-CONTAINING PROTEIN"/>
    <property type="match status" value="1"/>
</dbReference>
<proteinExistence type="predicted"/>
<name>A0A7M2X181_9BACT</name>
<dbReference type="EMBL" id="CP063458">
    <property type="protein sequence ID" value="QOV90871.1"/>
    <property type="molecule type" value="Genomic_DNA"/>
</dbReference>
<dbReference type="InterPro" id="IPR036909">
    <property type="entry name" value="Cyt_c-like_dom_sf"/>
</dbReference>
<protein>
    <recommendedName>
        <fullName evidence="4">Cytochrome C Planctomycete-type domain-containing protein</fullName>
    </recommendedName>
</protein>
<feature type="transmembrane region" description="Helical" evidence="2">
    <location>
        <begin position="72"/>
        <end position="94"/>
    </location>
</feature>
<keyword evidence="3" id="KW-0732">Signal</keyword>